<evidence type="ECO:0000256" key="1">
    <source>
        <dbReference type="ARBA" id="ARBA00001974"/>
    </source>
</evidence>
<dbReference type="InterPro" id="IPR006091">
    <property type="entry name" value="Acyl-CoA_Oxase/DH_mid-dom"/>
</dbReference>
<dbReference type="STRING" id="763665.A0A2G5B342"/>
<dbReference type="InterPro" id="IPR037069">
    <property type="entry name" value="AcylCoA_DH/ox_N_sf"/>
</dbReference>
<protein>
    <recommendedName>
        <fullName evidence="3">Medium-chain specific acyl-CoA dehydrogenase, mitochondrial</fullName>
    </recommendedName>
</protein>
<evidence type="ECO:0000313" key="12">
    <source>
        <dbReference type="Proteomes" id="UP000242474"/>
    </source>
</evidence>
<dbReference type="PROSITE" id="PS00073">
    <property type="entry name" value="ACYL_COA_DH_2"/>
    <property type="match status" value="1"/>
</dbReference>
<evidence type="ECO:0000313" key="11">
    <source>
        <dbReference type="EMBL" id="PIA13416.1"/>
    </source>
</evidence>
<dbReference type="GO" id="GO:0050660">
    <property type="term" value="F:flavin adenine dinucleotide binding"/>
    <property type="evidence" value="ECO:0007669"/>
    <property type="project" value="InterPro"/>
</dbReference>
<dbReference type="Gene3D" id="2.40.110.10">
    <property type="entry name" value="Butyryl-CoA Dehydrogenase, subunit A, domain 2"/>
    <property type="match status" value="1"/>
</dbReference>
<dbReference type="EMBL" id="KZ303538">
    <property type="protein sequence ID" value="PIA13416.1"/>
    <property type="molecule type" value="Genomic_DNA"/>
</dbReference>
<sequence length="422" mass="45710">MLRLQAFNITRRLTRAFSTTLTNTSSSVGSSNSPTGSINFQLSEDQLSIQDTARQFAREVIIPAAPHHDKTGEYPTEIIKQAWELGLVNCHIPSKYNGLGLGVFDAALVSEQLAYGCTGIQTAIEANGLAEAPVILAATDAQKKKYLGRMTEAPLMAGYCVTEPGAGSDVAAAKTNAVKKGNKWIVNGQKMWITNGGKANWYFLLAKTDPTANAGKAFTGFIVDADSPGITAGRKEWNMGQRASDTRGITFEDVEVLDENRLGEVGQGFKIAMRAFDITRPLVASAAVGLAQRAMNEASAYALQRTTMGKPIIEHQAVAFMLADMAIQVEASRMMVWRAGWLRDQNKRNTYYASIAKALASETANKCAADAVQIFGGNGFNSEYPVEKLMRDAKIFTIYEGTSQIQRLIISRAITDATKQGL</sequence>
<organism evidence="11 12">
    <name type="scientific">Coemansia reversa (strain ATCC 12441 / NRRL 1564)</name>
    <dbReference type="NCBI Taxonomy" id="763665"/>
    <lineage>
        <taxon>Eukaryota</taxon>
        <taxon>Fungi</taxon>
        <taxon>Fungi incertae sedis</taxon>
        <taxon>Zoopagomycota</taxon>
        <taxon>Kickxellomycotina</taxon>
        <taxon>Kickxellomycetes</taxon>
        <taxon>Kickxellales</taxon>
        <taxon>Kickxellaceae</taxon>
        <taxon>Coemansia</taxon>
    </lineage>
</organism>
<evidence type="ECO:0000256" key="3">
    <source>
        <dbReference type="ARBA" id="ARBA00019125"/>
    </source>
</evidence>
<proteinExistence type="inferred from homology"/>
<dbReference type="InterPro" id="IPR006089">
    <property type="entry name" value="Acyl-CoA_DH_CS"/>
</dbReference>
<evidence type="ECO:0000256" key="7">
    <source>
        <dbReference type="RuleBase" id="RU362125"/>
    </source>
</evidence>
<evidence type="ECO:0000256" key="5">
    <source>
        <dbReference type="ARBA" id="ARBA00022827"/>
    </source>
</evidence>
<accession>A0A2G5B342</accession>
<dbReference type="SUPFAM" id="SSF56645">
    <property type="entry name" value="Acyl-CoA dehydrogenase NM domain-like"/>
    <property type="match status" value="1"/>
</dbReference>
<evidence type="ECO:0000259" key="8">
    <source>
        <dbReference type="Pfam" id="PF00441"/>
    </source>
</evidence>
<gene>
    <name evidence="11" type="ORF">COEREDRAFT_83527</name>
</gene>
<dbReference type="OrthoDB" id="9988775at2759"/>
<dbReference type="InterPro" id="IPR009100">
    <property type="entry name" value="AcylCoA_DH/oxidase_NM_dom_sf"/>
</dbReference>
<dbReference type="SUPFAM" id="SSF47203">
    <property type="entry name" value="Acyl-CoA dehydrogenase C-terminal domain-like"/>
    <property type="match status" value="1"/>
</dbReference>
<keyword evidence="4 7" id="KW-0285">Flavoprotein</keyword>
<evidence type="ECO:0000259" key="9">
    <source>
        <dbReference type="Pfam" id="PF02770"/>
    </source>
</evidence>
<dbReference type="PANTHER" id="PTHR48083">
    <property type="entry name" value="MEDIUM-CHAIN SPECIFIC ACYL-COA DEHYDROGENASE, MITOCHONDRIAL-RELATED"/>
    <property type="match status" value="1"/>
</dbReference>
<feature type="domain" description="Acyl-CoA oxidase/dehydrogenase middle" evidence="9">
    <location>
        <begin position="159"/>
        <end position="254"/>
    </location>
</feature>
<dbReference type="InterPro" id="IPR046373">
    <property type="entry name" value="Acyl-CoA_Oxase/DH_mid-dom_sf"/>
</dbReference>
<feature type="domain" description="Acyl-CoA dehydrogenase/oxidase N-terminal" evidence="10">
    <location>
        <begin position="43"/>
        <end position="151"/>
    </location>
</feature>
<evidence type="ECO:0000256" key="2">
    <source>
        <dbReference type="ARBA" id="ARBA00009347"/>
    </source>
</evidence>
<comment type="similarity">
    <text evidence="2 7">Belongs to the acyl-CoA dehydrogenase family.</text>
</comment>
<keyword evidence="6 7" id="KW-0560">Oxidoreductase</keyword>
<dbReference type="Pfam" id="PF02771">
    <property type="entry name" value="Acyl-CoA_dh_N"/>
    <property type="match status" value="1"/>
</dbReference>
<feature type="domain" description="Acyl-CoA dehydrogenase/oxidase C-terminal" evidence="8">
    <location>
        <begin position="266"/>
        <end position="414"/>
    </location>
</feature>
<dbReference type="Proteomes" id="UP000242474">
    <property type="component" value="Unassembled WGS sequence"/>
</dbReference>
<dbReference type="Pfam" id="PF00441">
    <property type="entry name" value="Acyl-CoA_dh_1"/>
    <property type="match status" value="1"/>
</dbReference>
<dbReference type="PANTHER" id="PTHR48083:SF2">
    <property type="entry name" value="MEDIUM-CHAIN SPECIFIC ACYL-COA DEHYDROGENASE, MITOCHONDRIAL"/>
    <property type="match status" value="1"/>
</dbReference>
<dbReference type="Gene3D" id="1.20.140.10">
    <property type="entry name" value="Butyryl-CoA Dehydrogenase, subunit A, domain 3"/>
    <property type="match status" value="1"/>
</dbReference>
<keyword evidence="5 7" id="KW-0274">FAD</keyword>
<dbReference type="AlphaFoldDB" id="A0A2G5B342"/>
<evidence type="ECO:0000259" key="10">
    <source>
        <dbReference type="Pfam" id="PF02771"/>
    </source>
</evidence>
<dbReference type="InterPro" id="IPR050741">
    <property type="entry name" value="Acyl-CoA_dehydrogenase"/>
</dbReference>
<dbReference type="FunFam" id="1.10.540.10:FF:000010">
    <property type="entry name" value="Medium-chain specific acyl-CoA dehydrogenase, mitochondrial"/>
    <property type="match status" value="1"/>
</dbReference>
<dbReference type="FunFam" id="2.40.110.10:FF:000001">
    <property type="entry name" value="Acyl-CoA dehydrogenase, mitochondrial"/>
    <property type="match status" value="1"/>
</dbReference>
<name>A0A2G5B342_COERN</name>
<reference evidence="11 12" key="1">
    <citation type="journal article" date="2015" name="Genome Biol. Evol.">
        <title>Phylogenomic analyses indicate that early fungi evolved digesting cell walls of algal ancestors of land plants.</title>
        <authorList>
            <person name="Chang Y."/>
            <person name="Wang S."/>
            <person name="Sekimoto S."/>
            <person name="Aerts A.L."/>
            <person name="Choi C."/>
            <person name="Clum A."/>
            <person name="LaButti K.M."/>
            <person name="Lindquist E.A."/>
            <person name="Yee Ngan C."/>
            <person name="Ohm R.A."/>
            <person name="Salamov A.A."/>
            <person name="Grigoriev I.V."/>
            <person name="Spatafora J.W."/>
            <person name="Berbee M.L."/>
        </authorList>
    </citation>
    <scope>NUCLEOTIDE SEQUENCE [LARGE SCALE GENOMIC DNA]</scope>
    <source>
        <strain evidence="11 12">NRRL 1564</strain>
    </source>
</reference>
<dbReference type="FunFam" id="1.20.140.10:FF:000011">
    <property type="entry name" value="Medium-chain specific acyl-CoA dehydrogenase, mitochondrial"/>
    <property type="match status" value="1"/>
</dbReference>
<keyword evidence="12" id="KW-1185">Reference proteome</keyword>
<dbReference type="GO" id="GO:0070991">
    <property type="term" value="F:medium-chain fatty acyl-CoA dehydrogenase activity"/>
    <property type="evidence" value="ECO:0007669"/>
    <property type="project" value="TreeGrafter"/>
</dbReference>
<comment type="cofactor">
    <cofactor evidence="1 7">
        <name>FAD</name>
        <dbReference type="ChEBI" id="CHEBI:57692"/>
    </cofactor>
</comment>
<dbReference type="Gene3D" id="1.10.540.10">
    <property type="entry name" value="Acyl-CoA dehydrogenase/oxidase, N-terminal domain"/>
    <property type="match status" value="1"/>
</dbReference>
<dbReference type="InterPro" id="IPR013786">
    <property type="entry name" value="AcylCoA_DH/ox_N"/>
</dbReference>
<dbReference type="InterPro" id="IPR036250">
    <property type="entry name" value="AcylCo_DH-like_C"/>
</dbReference>
<dbReference type="Pfam" id="PF02770">
    <property type="entry name" value="Acyl-CoA_dh_M"/>
    <property type="match status" value="1"/>
</dbReference>
<dbReference type="GO" id="GO:0051793">
    <property type="term" value="P:medium-chain fatty acid catabolic process"/>
    <property type="evidence" value="ECO:0007669"/>
    <property type="project" value="TreeGrafter"/>
</dbReference>
<evidence type="ECO:0000256" key="6">
    <source>
        <dbReference type="ARBA" id="ARBA00023002"/>
    </source>
</evidence>
<dbReference type="GO" id="GO:0005739">
    <property type="term" value="C:mitochondrion"/>
    <property type="evidence" value="ECO:0007669"/>
    <property type="project" value="TreeGrafter"/>
</dbReference>
<dbReference type="InterPro" id="IPR009075">
    <property type="entry name" value="AcylCo_DH/oxidase_C"/>
</dbReference>
<dbReference type="PROSITE" id="PS00072">
    <property type="entry name" value="ACYL_COA_DH_1"/>
    <property type="match status" value="1"/>
</dbReference>
<evidence type="ECO:0000256" key="4">
    <source>
        <dbReference type="ARBA" id="ARBA00022630"/>
    </source>
</evidence>